<comment type="caution">
    <text evidence="2">The sequence shown here is derived from an EMBL/GenBank/DDBJ whole genome shotgun (WGS) entry which is preliminary data.</text>
</comment>
<dbReference type="RefSeq" id="WP_151934423.1">
    <property type="nucleotide sequence ID" value="NZ_JBCHGU010000009.1"/>
</dbReference>
<dbReference type="AlphaFoldDB" id="A0A7J5PZC8"/>
<gene>
    <name evidence="2" type="ORF">GA398_07075</name>
</gene>
<proteinExistence type="predicted"/>
<feature type="domain" description="DUF4842" evidence="1">
    <location>
        <begin position="201"/>
        <end position="394"/>
    </location>
</feature>
<evidence type="ECO:0000313" key="3">
    <source>
        <dbReference type="Proteomes" id="UP000434604"/>
    </source>
</evidence>
<dbReference type="PROSITE" id="PS51257">
    <property type="entry name" value="PROKAR_LIPOPROTEIN"/>
    <property type="match status" value="1"/>
</dbReference>
<dbReference type="EMBL" id="WDED01000008">
    <property type="protein sequence ID" value="KAB6148618.1"/>
    <property type="molecule type" value="Genomic_DNA"/>
</dbReference>
<sequence>MRTNYHFLYSALFTMFIFTSCVNDDKNLSVPTPKQTSELNVPDNFDWSSTQGVAFSIQSPSATTASFYLNETCSDDSQFAVLPVPSGKTTFNFDLPYSQKAIYVQYPQGNGNRTIKSSINGADTRAVTSDDIIFTEPNVSQGNLYNIKIPAYGGYGTIMFEDTWPGIGDYDFNDVVVNYKMSCELEITGETTDNPTVDLNIKVSLKIRALGGSYPYNFAMQFGTWGDRGPAIPSSDMTGITDVNCPNTNIKVEKLEVAHPAVMITGLNTLRKANFYNTTQKEDEGVQIDFTIKIKGDWNVQQQRCRGMGDPKAFDYFLRHQTSGREIHMMGFAPTTLYKNYDKDVTNGGDIYYQNKQNLVWGLKVPKAIGWPVEKQDITSVYTSFANWVESGGTLLEPNNYDPLIWYNDINSKLCIPN</sequence>
<dbReference type="NCBIfam" id="TIGR04456">
    <property type="entry name" value="LruC_dom"/>
    <property type="match status" value="1"/>
</dbReference>
<evidence type="ECO:0000259" key="1">
    <source>
        <dbReference type="Pfam" id="PF16130"/>
    </source>
</evidence>
<accession>A0A7J5PZC8</accession>
<dbReference type="InterPro" id="IPR032295">
    <property type="entry name" value="DUF4842"/>
</dbReference>
<dbReference type="Proteomes" id="UP000434604">
    <property type="component" value="Unassembled WGS sequence"/>
</dbReference>
<protein>
    <submittedName>
        <fullName evidence="2">LruC domain-containing protein</fullName>
    </submittedName>
</protein>
<reference evidence="2 3" key="1">
    <citation type="journal article" date="2019" name="Nat. Med.">
        <title>A library of human gut bacterial isolates paired with longitudinal multiomics data enables mechanistic microbiome research.</title>
        <authorList>
            <person name="Poyet M."/>
            <person name="Groussin M."/>
            <person name="Gibbons S.M."/>
            <person name="Avila-Pacheco J."/>
            <person name="Jiang X."/>
            <person name="Kearney S.M."/>
            <person name="Perrotta A.R."/>
            <person name="Berdy B."/>
            <person name="Zhao S."/>
            <person name="Lieberman T.D."/>
            <person name="Swanson P.K."/>
            <person name="Smith M."/>
            <person name="Roesemann S."/>
            <person name="Alexander J.E."/>
            <person name="Rich S.A."/>
            <person name="Livny J."/>
            <person name="Vlamakis H."/>
            <person name="Clish C."/>
            <person name="Bullock K."/>
            <person name="Deik A."/>
            <person name="Scott J."/>
            <person name="Pierce K.A."/>
            <person name="Xavier R.J."/>
            <person name="Alm E.J."/>
        </authorList>
    </citation>
    <scope>NUCLEOTIDE SEQUENCE [LARGE SCALE GENOMIC DNA]</scope>
    <source>
        <strain evidence="2 3">BIOML-A58</strain>
    </source>
</reference>
<name>A0A7J5PZC8_9BACE</name>
<evidence type="ECO:0000313" key="2">
    <source>
        <dbReference type="EMBL" id="KAB6148618.1"/>
    </source>
</evidence>
<dbReference type="Pfam" id="PF16130">
    <property type="entry name" value="DUF4842"/>
    <property type="match status" value="1"/>
</dbReference>
<organism evidence="2 3">
    <name type="scientific">Bacteroides xylanisolvens</name>
    <dbReference type="NCBI Taxonomy" id="371601"/>
    <lineage>
        <taxon>Bacteria</taxon>
        <taxon>Pseudomonadati</taxon>
        <taxon>Bacteroidota</taxon>
        <taxon>Bacteroidia</taxon>
        <taxon>Bacteroidales</taxon>
        <taxon>Bacteroidaceae</taxon>
        <taxon>Bacteroides</taxon>
    </lineage>
</organism>
<dbReference type="InterPro" id="IPR031025">
    <property type="entry name" value="LruC_dom"/>
</dbReference>